<dbReference type="InterPro" id="IPR041246">
    <property type="entry name" value="Bact_MG10"/>
</dbReference>
<proteinExistence type="predicted"/>
<evidence type="ECO:0000259" key="1">
    <source>
        <dbReference type="SMART" id="SM01360"/>
    </source>
</evidence>
<dbReference type="Pfam" id="PF00207">
    <property type="entry name" value="A2M"/>
    <property type="match status" value="1"/>
</dbReference>
<protein>
    <submittedName>
        <fullName evidence="2">Alpha-2-macroglobulin family protein</fullName>
    </submittedName>
</protein>
<accession>J9GKX1</accession>
<dbReference type="InterPro" id="IPR002890">
    <property type="entry name" value="MG2"/>
</dbReference>
<dbReference type="SUPFAM" id="SSF48239">
    <property type="entry name" value="Terpenoid cyclases/Protein prenyltransferases"/>
    <property type="match status" value="1"/>
</dbReference>
<dbReference type="SMART" id="SM01360">
    <property type="entry name" value="A2M"/>
    <property type="match status" value="1"/>
</dbReference>
<reference evidence="2" key="1">
    <citation type="journal article" date="2012" name="PLoS ONE">
        <title>Gene sets for utilization of primary and secondary nutrition supplies in the distal gut of endangered iberian lynx.</title>
        <authorList>
            <person name="Alcaide M."/>
            <person name="Messina E."/>
            <person name="Richter M."/>
            <person name="Bargiela R."/>
            <person name="Peplies J."/>
            <person name="Huws S.A."/>
            <person name="Newbold C.J."/>
            <person name="Golyshin P.N."/>
            <person name="Simon M.A."/>
            <person name="Lopez G."/>
            <person name="Yakimov M.M."/>
            <person name="Ferrer M."/>
        </authorList>
    </citation>
    <scope>NUCLEOTIDE SEQUENCE</scope>
</reference>
<name>J9GKX1_9ZZZZ</name>
<evidence type="ECO:0000313" key="2">
    <source>
        <dbReference type="EMBL" id="EJX08014.1"/>
    </source>
</evidence>
<dbReference type="PANTHER" id="PTHR40094">
    <property type="entry name" value="ALPHA-2-MACROGLOBULIN HOMOLOG"/>
    <property type="match status" value="1"/>
</dbReference>
<gene>
    <name evidence="2" type="ORF">EVA_03882</name>
</gene>
<dbReference type="GO" id="GO:0004866">
    <property type="term" value="F:endopeptidase inhibitor activity"/>
    <property type="evidence" value="ECO:0007669"/>
    <property type="project" value="InterPro"/>
</dbReference>
<dbReference type="Gene3D" id="2.60.40.1930">
    <property type="match status" value="1"/>
</dbReference>
<dbReference type="PANTHER" id="PTHR40094:SF1">
    <property type="entry name" value="UBIQUITIN DOMAIN-CONTAINING PROTEIN"/>
    <property type="match status" value="1"/>
</dbReference>
<comment type="caution">
    <text evidence="2">The sequence shown here is derived from an EMBL/GenBank/DDBJ whole genome shotgun (WGS) entry which is preliminary data.</text>
</comment>
<dbReference type="Pfam" id="PF01835">
    <property type="entry name" value="MG2"/>
    <property type="match status" value="1"/>
</dbReference>
<feature type="domain" description="Alpha-2-macroglobulin" evidence="1">
    <location>
        <begin position="1123"/>
        <end position="1213"/>
    </location>
</feature>
<dbReference type="Pfam" id="PF17973">
    <property type="entry name" value="bMG10"/>
    <property type="match status" value="1"/>
</dbReference>
<dbReference type="Gene3D" id="1.50.10.20">
    <property type="match status" value="1"/>
</dbReference>
<dbReference type="InterPro" id="IPR008930">
    <property type="entry name" value="Terpenoid_cyclase/PrenylTrfase"/>
</dbReference>
<organism evidence="2">
    <name type="scientific">gut metagenome</name>
    <dbReference type="NCBI Taxonomy" id="749906"/>
    <lineage>
        <taxon>unclassified sequences</taxon>
        <taxon>metagenomes</taxon>
        <taxon>organismal metagenomes</taxon>
    </lineage>
</organism>
<dbReference type="InterPro" id="IPR051802">
    <property type="entry name" value="YfhM-like"/>
</dbReference>
<dbReference type="InterPro" id="IPR001599">
    <property type="entry name" value="Macroglobln_a2"/>
</dbReference>
<dbReference type="EMBL" id="AMCI01000729">
    <property type="protein sequence ID" value="EJX08014.1"/>
    <property type="molecule type" value="Genomic_DNA"/>
</dbReference>
<sequence>MNKLQALLLSLTCATTTATAQSYDELWKQIEQAEKNDLPKTALQHVTTLEQKAQTEGNTAQLLKAHLMKGVYLQEISPDSVAPFIQLMEESLNHETRPVVRALYHAALTNLYNRQLEDWQATDQDSKHKKLREHFTASFANLNALAQEKTKEWLPLFNEGKRSLAFDYDLLHTLYYHTQSLHQLPDEYRTTQRNRLIDFYQKQGKREAVMLLELDRLQAKQSWGNTEGPLEQNDDFALLLRLAHDNADQPANVFVYEELLNWTHRYDHDDLTYALHNDSLLAHLAWEGIRLFEKKDIYGQVSNLRNRLAELTTPALSLKSIKEGYYPGTKERFEVKMRACTEAKLRIFRLTGSAVEYDRLSQKQGEAQAINQLIKKQKAVLTQTLTTPTAEAWKWKETTVEIELPKQPGVYVAMLTNGQGMKRQATFRITANHALLFNLPNGGTRLQVVNEQTGNPVQQAQVTIYTENFKVIQTLKADQEGHITLPTQHWAYNQKVYLSSPGDEGGDALSIYGNRGYTDRKGQKVISTIDLFTDRAIYRPGQTIYFAATAYESEGDNFRTQAGLTGKVLLYDSNYKQIDSLNVRTDEWGTLKGEFRLPEGCLPGRFKLEFAGGAFKDRMEVRVEEYKRPSFTLETTLPETAYRLGDSISIQGKAMTYTGVPLADAKVTYTVLRKSWGRWNDDTMQPQTGETRTREDGSFALPVHLTAPLNSQANDRFNRYTFEVNYTVTADNGETQEGQTWIQTATAPAFYEVEMPATICREHLPEIQISLRNAAGKHLGKNLSFYLVDKAGHKVLEDIVTNGETFRLSAACKALSSGVYYLVIPAQQGAKEKRVRFVLFSENDTRPADSEEKFFAYTRPTNRSDSAFVLIGTPERKATLFYDLVSCDRVIESRQISLSDSLVAFSTTYRPDMGDGATLFFAMVRDGKLYKHEVNIEKPKPEKRLVLEWESFRSLLEPGQEEEWTLRIAYPDGTPAPASLLACLYDSSLDAFGKINRDFSAVHFTRRLPSSDYRYDTWEEWANQTLRWSKQWKAEKVKPIYWTHWNKSLYHYGGNKLYYTQELCLDFNATSDWTTVGSVPETSPRCARKMNTVLKAEKAGVATDQAIKDGTPTSQPRLNFAETAFFRPQLRTDSTGRVGLAFRLPESLTRWHFTALAHTRTMDFAQLDTQIVARKTLMAEANLPRFVRQSDHTLLPVKVTNLSDQPMKVQLNVTLEEWQSAGKQLINEHPEVELTAKESKVIEIPYTCRTNADALRFRVTARGEQFSDGEERLLPVLSDQVEVTRTLPFSLLGKGTHTVDLSPLHKGYRTKPHALTLELSSNPTWYAVTALPVLAGNPLSLSATDWAERFYALALGEKMVSLNPEIRSWAEATDEEVHALTNLSARGLNEATPWAKVGDELRQRSRALTQFFTPTQAAGLRRTALDKLRALQQGNGSWSWCPGMQGHALITIEVAIQLARVQRLAENYEAREMLDRSLPYLRDYIAQSVKDWKLEEKRTKRLMKPSEVQLRYLYLLKLLGERPDADAKFLLERAAQLRHELSMYGKAIGAVVLAEFGYDAEARLNLESLLEHTVTATEKGRWFDTDRALMSSESYRIPTQCATIEALAYFGKDIEADEMRRWLIQAKRTQAWETSRATADAVYALLSTAGQSYSVTALSSAPLSYALTKGRKTMAESTPTESATPKSAGYIKRTFSDKATLDAQQLRLDKTQDGVAWGCVYASYRLPADEVLTEGKDLLLRRRWEIWRDGQWQRLTSKEKVYKGDRLRQVYNLRAERDFDFVSLNASRAACLEPVKPLSGYHWERGLSIYRAVHDASTDFFIERLPKGDHELTEELFVVRAGQYTTGIARTQSVYAPEFAGTTAAEALTTE</sequence>